<dbReference type="Proteomes" id="UP000698963">
    <property type="component" value="Unassembled WGS sequence"/>
</dbReference>
<name>A0A921AVN8_9BACT</name>
<comment type="caution">
    <text evidence="1">The sequence shown here is derived from an EMBL/GenBank/DDBJ whole genome shotgun (WGS) entry which is preliminary data.</text>
</comment>
<protein>
    <submittedName>
        <fullName evidence="1">Uncharacterized protein</fullName>
    </submittedName>
</protein>
<reference evidence="1" key="1">
    <citation type="journal article" date="2021" name="PeerJ">
        <title>Extensive microbial diversity within the chicken gut microbiome revealed by metagenomics and culture.</title>
        <authorList>
            <person name="Gilroy R."/>
            <person name="Ravi A."/>
            <person name="Getino M."/>
            <person name="Pursley I."/>
            <person name="Horton D.L."/>
            <person name="Alikhan N.F."/>
            <person name="Baker D."/>
            <person name="Gharbi K."/>
            <person name="Hall N."/>
            <person name="Watson M."/>
            <person name="Adriaenssens E.M."/>
            <person name="Foster-Nyarko E."/>
            <person name="Jarju S."/>
            <person name="Secka A."/>
            <person name="Antonio M."/>
            <person name="Oren A."/>
            <person name="Chaudhuri R.R."/>
            <person name="La Ragione R."/>
            <person name="Hildebrand F."/>
            <person name="Pallen M.J."/>
        </authorList>
    </citation>
    <scope>NUCLEOTIDE SEQUENCE</scope>
    <source>
        <strain evidence="1">ChiGjej2B2-19336</strain>
    </source>
</reference>
<dbReference type="EMBL" id="DYZA01000062">
    <property type="protein sequence ID" value="HJD96667.1"/>
    <property type="molecule type" value="Genomic_DNA"/>
</dbReference>
<proteinExistence type="predicted"/>
<evidence type="ECO:0000313" key="1">
    <source>
        <dbReference type="EMBL" id="HJD96667.1"/>
    </source>
</evidence>
<sequence length="131" mass="14926">MPEQRFLSEMFLVQPPHWGLRGDPFLWEDMKKAFAETPFPYSAHELVMDIHRLFREKTGEELTNTARPFVESYAHGGSSSGMISGKFWLGTAIPLLLALRDVAENNMEEFDKILADGTARFALRTHPCTPQ</sequence>
<reference evidence="1" key="2">
    <citation type="submission" date="2021-09" db="EMBL/GenBank/DDBJ databases">
        <authorList>
            <person name="Gilroy R."/>
        </authorList>
    </citation>
    <scope>NUCLEOTIDE SEQUENCE</scope>
    <source>
        <strain evidence="1">ChiGjej2B2-19336</strain>
    </source>
</reference>
<gene>
    <name evidence="1" type="ORF">K8W16_03355</name>
</gene>
<organism evidence="1 2">
    <name type="scientific">Mailhella massiliensis</name>
    <dbReference type="NCBI Taxonomy" id="1903261"/>
    <lineage>
        <taxon>Bacteria</taxon>
        <taxon>Pseudomonadati</taxon>
        <taxon>Thermodesulfobacteriota</taxon>
        <taxon>Desulfovibrionia</taxon>
        <taxon>Desulfovibrionales</taxon>
        <taxon>Desulfovibrionaceae</taxon>
        <taxon>Mailhella</taxon>
    </lineage>
</organism>
<evidence type="ECO:0000313" key="2">
    <source>
        <dbReference type="Proteomes" id="UP000698963"/>
    </source>
</evidence>
<dbReference type="RefSeq" id="WP_304121148.1">
    <property type="nucleotide sequence ID" value="NZ_DYZA01000062.1"/>
</dbReference>
<accession>A0A921AVN8</accession>
<dbReference type="AlphaFoldDB" id="A0A921AVN8"/>